<dbReference type="EMBL" id="HE573026">
    <property type="protein sequence ID" value="CCC51342.1"/>
    <property type="molecule type" value="Genomic_DNA"/>
</dbReference>
<accession>G0U640</accession>
<protein>
    <submittedName>
        <fullName evidence="2">Uncharacterized protein</fullName>
    </submittedName>
</protein>
<dbReference type="AlphaFoldDB" id="G0U640"/>
<organism evidence="2">
    <name type="scientific">Trypanosoma vivax (strain Y486)</name>
    <dbReference type="NCBI Taxonomy" id="1055687"/>
    <lineage>
        <taxon>Eukaryota</taxon>
        <taxon>Discoba</taxon>
        <taxon>Euglenozoa</taxon>
        <taxon>Kinetoplastea</taxon>
        <taxon>Metakinetoplastina</taxon>
        <taxon>Trypanosomatida</taxon>
        <taxon>Trypanosomatidae</taxon>
        <taxon>Trypanosoma</taxon>
        <taxon>Duttonella</taxon>
    </lineage>
</organism>
<name>G0U640_TRYVY</name>
<gene>
    <name evidence="2" type="ORF">TVY486_1003950</name>
</gene>
<feature type="compositionally biased region" description="Basic and acidic residues" evidence="1">
    <location>
        <begin position="281"/>
        <end position="292"/>
    </location>
</feature>
<dbReference type="VEuPathDB" id="TriTrypDB:TvY486_1003950"/>
<reference evidence="2" key="1">
    <citation type="journal article" date="2012" name="Proc. Natl. Acad. Sci. U.S.A.">
        <title>Antigenic diversity is generated by distinct evolutionary mechanisms in African trypanosome species.</title>
        <authorList>
            <person name="Jackson A.P."/>
            <person name="Berry A."/>
            <person name="Aslett M."/>
            <person name="Allison H.C."/>
            <person name="Burton P."/>
            <person name="Vavrova-Anderson J."/>
            <person name="Brown R."/>
            <person name="Browne H."/>
            <person name="Corton N."/>
            <person name="Hauser H."/>
            <person name="Gamble J."/>
            <person name="Gilderthorp R."/>
            <person name="Marcello L."/>
            <person name="McQuillan J."/>
            <person name="Otto T.D."/>
            <person name="Quail M.A."/>
            <person name="Sanders M.J."/>
            <person name="van Tonder A."/>
            <person name="Ginger M.L."/>
            <person name="Field M.C."/>
            <person name="Barry J.D."/>
            <person name="Hertz-Fowler C."/>
            <person name="Berriman M."/>
        </authorList>
    </citation>
    <scope>NUCLEOTIDE SEQUENCE</scope>
    <source>
        <strain evidence="2">Y486</strain>
    </source>
</reference>
<evidence type="ECO:0000256" key="1">
    <source>
        <dbReference type="SAM" id="MobiDB-lite"/>
    </source>
</evidence>
<proteinExistence type="predicted"/>
<feature type="region of interest" description="Disordered" evidence="1">
    <location>
        <begin position="274"/>
        <end position="297"/>
    </location>
</feature>
<sequence length="515" mass="54807">MANVSVRDAHCTQPPIGQQITPSLLYASRGSHCIDDAQAHSKALRAVTENVLNLGHQLKLWRRQICRQLSAMESRLRHCESVLSSVVPAEARCTALKKSTKVDVCVRSCEQTPLSGHAGVAAGVHPGTAGPPAGCGHHKPDRLDQLHCTLEKMRGAVFKVSHPEGGVRRGRGRLRSPMDAMLHTGNVSPRHDAQRVKLSPRVLKKGEECPCPCCCHGETLHAATSCGLRSHEIGGDVNNGGHAGKQVFDSDDCTQGLSPDDSFKCGIQGGQPGELTVSDRSASEVKSKDTYHTGDLLLSPSPPLKPRRCGAIISPDESHEMLMSNELVSVRCQSKAASSVDCPAMAELFTCDGECSEHVQARRCHKNTPALMAPAAVNTAGTAAPCSSWSTLPPRHQQIPSRFSNSGLASICRARCELGTSRPQSVCSCCHGDAVSQDVVVCCGSTWHRTASLAHVEDTVVQLQKSLIPGRTTVHSPRVPSVSVSTVENEHQELCRGGEGGGWAKCAAPLHAVSV</sequence>
<evidence type="ECO:0000313" key="2">
    <source>
        <dbReference type="EMBL" id="CCC51342.1"/>
    </source>
</evidence>